<feature type="domain" description="PAC" evidence="7">
    <location>
        <begin position="111"/>
        <end position="164"/>
    </location>
</feature>
<evidence type="ECO:0000256" key="2">
    <source>
        <dbReference type="ARBA" id="ARBA00012438"/>
    </source>
</evidence>
<feature type="domain" description="PAC" evidence="7">
    <location>
        <begin position="250"/>
        <end position="302"/>
    </location>
</feature>
<dbReference type="CDD" id="cd00156">
    <property type="entry name" value="REC"/>
    <property type="match status" value="1"/>
</dbReference>
<dbReference type="EMBL" id="BPRB01000009">
    <property type="protein sequence ID" value="GJE58068.1"/>
    <property type="molecule type" value="Genomic_DNA"/>
</dbReference>
<dbReference type="CDD" id="cd00082">
    <property type="entry name" value="HisKA"/>
    <property type="match status" value="1"/>
</dbReference>
<dbReference type="CDD" id="cd00130">
    <property type="entry name" value="PAS"/>
    <property type="match status" value="1"/>
</dbReference>
<evidence type="ECO:0000256" key="3">
    <source>
        <dbReference type="ARBA" id="ARBA00022553"/>
    </source>
</evidence>
<dbReference type="SUPFAM" id="SSF55874">
    <property type="entry name" value="ATPase domain of HSP90 chaperone/DNA topoisomerase II/histidine kinase"/>
    <property type="match status" value="1"/>
</dbReference>
<dbReference type="SMART" id="SM00387">
    <property type="entry name" value="HATPase_c"/>
    <property type="match status" value="1"/>
</dbReference>
<evidence type="ECO:0000313" key="9">
    <source>
        <dbReference type="Proteomes" id="UP001055057"/>
    </source>
</evidence>
<dbReference type="Pfam" id="PF08447">
    <property type="entry name" value="PAS_3"/>
    <property type="match status" value="1"/>
</dbReference>
<dbReference type="Proteomes" id="UP001055057">
    <property type="component" value="Unassembled WGS sequence"/>
</dbReference>
<dbReference type="Pfam" id="PF00072">
    <property type="entry name" value="Response_reg"/>
    <property type="match status" value="1"/>
</dbReference>
<dbReference type="Gene3D" id="3.40.50.2300">
    <property type="match status" value="1"/>
</dbReference>
<dbReference type="InterPro" id="IPR000014">
    <property type="entry name" value="PAS"/>
</dbReference>
<dbReference type="InterPro" id="IPR000700">
    <property type="entry name" value="PAS-assoc_C"/>
</dbReference>
<dbReference type="Pfam" id="PF08448">
    <property type="entry name" value="PAS_4"/>
    <property type="match status" value="1"/>
</dbReference>
<name>A0ABQ4TTQ8_9HYPH</name>
<dbReference type="InterPro" id="IPR036097">
    <property type="entry name" value="HisK_dim/P_sf"/>
</dbReference>
<evidence type="ECO:0000259" key="7">
    <source>
        <dbReference type="PROSITE" id="PS50113"/>
    </source>
</evidence>
<dbReference type="InterPro" id="IPR005467">
    <property type="entry name" value="His_kinase_dom"/>
</dbReference>
<comment type="caution">
    <text evidence="8">The sequence shown here is derived from an EMBL/GenBank/DDBJ whole genome shotgun (WGS) entry which is preliminary data.</text>
</comment>
<dbReference type="InterPro" id="IPR004358">
    <property type="entry name" value="Sig_transdc_His_kin-like_C"/>
</dbReference>
<reference evidence="8" key="2">
    <citation type="submission" date="2021-08" db="EMBL/GenBank/DDBJ databases">
        <authorList>
            <person name="Tani A."/>
            <person name="Ola A."/>
            <person name="Ogura Y."/>
            <person name="Katsura K."/>
            <person name="Hayashi T."/>
        </authorList>
    </citation>
    <scope>NUCLEOTIDE SEQUENCE</scope>
    <source>
        <strain evidence="8">DSM 23632</strain>
    </source>
</reference>
<dbReference type="Gene3D" id="3.30.450.20">
    <property type="entry name" value="PAS domain"/>
    <property type="match status" value="2"/>
</dbReference>
<dbReference type="PROSITE" id="PS50113">
    <property type="entry name" value="PAC"/>
    <property type="match status" value="2"/>
</dbReference>
<dbReference type="Pfam" id="PF00512">
    <property type="entry name" value="HisKA"/>
    <property type="match status" value="1"/>
</dbReference>
<dbReference type="SMART" id="SM00448">
    <property type="entry name" value="REC"/>
    <property type="match status" value="1"/>
</dbReference>
<dbReference type="InterPro" id="IPR035965">
    <property type="entry name" value="PAS-like_dom_sf"/>
</dbReference>
<evidence type="ECO:0000259" key="5">
    <source>
        <dbReference type="PROSITE" id="PS50109"/>
    </source>
</evidence>
<evidence type="ECO:0000256" key="4">
    <source>
        <dbReference type="PROSITE-ProRule" id="PRU00169"/>
    </source>
</evidence>
<dbReference type="InterPro" id="IPR003594">
    <property type="entry name" value="HATPase_dom"/>
</dbReference>
<dbReference type="Pfam" id="PF02518">
    <property type="entry name" value="HATPase_c"/>
    <property type="match status" value="1"/>
</dbReference>
<dbReference type="EC" id="2.7.13.3" evidence="2"/>
<dbReference type="PANTHER" id="PTHR43065:SF49">
    <property type="entry name" value="HISTIDINE KINASE"/>
    <property type="match status" value="1"/>
</dbReference>
<protein>
    <recommendedName>
        <fullName evidence="2">histidine kinase</fullName>
        <ecNumber evidence="2">2.7.13.3</ecNumber>
    </recommendedName>
</protein>
<keyword evidence="8" id="KW-0418">Kinase</keyword>
<dbReference type="PANTHER" id="PTHR43065">
    <property type="entry name" value="SENSOR HISTIDINE KINASE"/>
    <property type="match status" value="1"/>
</dbReference>
<dbReference type="Gene3D" id="1.10.287.130">
    <property type="match status" value="1"/>
</dbReference>
<feature type="domain" description="Response regulatory" evidence="6">
    <location>
        <begin position="591"/>
        <end position="704"/>
    </location>
</feature>
<accession>A0ABQ4TTQ8</accession>
<keyword evidence="9" id="KW-1185">Reference proteome</keyword>
<comment type="catalytic activity">
    <reaction evidence="1">
        <text>ATP + protein L-histidine = ADP + protein N-phospho-L-histidine.</text>
        <dbReference type="EC" id="2.7.13.3"/>
    </reaction>
</comment>
<organism evidence="8 9">
    <name type="scientific">Methylobacterium trifolii</name>
    <dbReference type="NCBI Taxonomy" id="1003092"/>
    <lineage>
        <taxon>Bacteria</taxon>
        <taxon>Pseudomonadati</taxon>
        <taxon>Pseudomonadota</taxon>
        <taxon>Alphaproteobacteria</taxon>
        <taxon>Hyphomicrobiales</taxon>
        <taxon>Methylobacteriaceae</taxon>
        <taxon>Methylobacterium</taxon>
    </lineage>
</organism>
<dbReference type="InterPro" id="IPR001610">
    <property type="entry name" value="PAC"/>
</dbReference>
<proteinExistence type="predicted"/>
<evidence type="ECO:0000259" key="6">
    <source>
        <dbReference type="PROSITE" id="PS50110"/>
    </source>
</evidence>
<keyword evidence="8" id="KW-0808">Transferase</keyword>
<dbReference type="InterPro" id="IPR013656">
    <property type="entry name" value="PAS_4"/>
</dbReference>
<dbReference type="Gene3D" id="3.30.565.10">
    <property type="entry name" value="Histidine kinase-like ATPase, C-terminal domain"/>
    <property type="match status" value="1"/>
</dbReference>
<dbReference type="SMART" id="SM00086">
    <property type="entry name" value="PAC"/>
    <property type="match status" value="2"/>
</dbReference>
<dbReference type="InterPro" id="IPR011006">
    <property type="entry name" value="CheY-like_superfamily"/>
</dbReference>
<dbReference type="SUPFAM" id="SSF52172">
    <property type="entry name" value="CheY-like"/>
    <property type="match status" value="1"/>
</dbReference>
<dbReference type="GO" id="GO:0016301">
    <property type="term" value="F:kinase activity"/>
    <property type="evidence" value="ECO:0007669"/>
    <property type="project" value="UniProtKB-KW"/>
</dbReference>
<dbReference type="InterPro" id="IPR036890">
    <property type="entry name" value="HATPase_C_sf"/>
</dbReference>
<keyword evidence="3 4" id="KW-0597">Phosphoprotein</keyword>
<feature type="modified residue" description="4-aspartylphosphate" evidence="4">
    <location>
        <position position="642"/>
    </location>
</feature>
<dbReference type="SMART" id="SM00388">
    <property type="entry name" value="HisKA"/>
    <property type="match status" value="1"/>
</dbReference>
<dbReference type="SUPFAM" id="SSF55785">
    <property type="entry name" value="PYP-like sensor domain (PAS domain)"/>
    <property type="match status" value="2"/>
</dbReference>
<dbReference type="PROSITE" id="PS50110">
    <property type="entry name" value="RESPONSE_REGULATORY"/>
    <property type="match status" value="1"/>
</dbReference>
<reference evidence="8" key="1">
    <citation type="journal article" date="2021" name="Front. Microbiol.">
        <title>Comprehensive Comparative Genomics and Phenotyping of Methylobacterium Species.</title>
        <authorList>
            <person name="Alessa O."/>
            <person name="Ogura Y."/>
            <person name="Fujitani Y."/>
            <person name="Takami H."/>
            <person name="Hayashi T."/>
            <person name="Sahin N."/>
            <person name="Tani A."/>
        </authorList>
    </citation>
    <scope>NUCLEOTIDE SEQUENCE</scope>
    <source>
        <strain evidence="8">DSM 23632</strain>
    </source>
</reference>
<dbReference type="PRINTS" id="PR00344">
    <property type="entry name" value="BCTRLSENSOR"/>
</dbReference>
<evidence type="ECO:0000313" key="8">
    <source>
        <dbReference type="EMBL" id="GJE58068.1"/>
    </source>
</evidence>
<dbReference type="SUPFAM" id="SSF47384">
    <property type="entry name" value="Homodimeric domain of signal transducing histidine kinase"/>
    <property type="match status" value="1"/>
</dbReference>
<feature type="domain" description="Histidine kinase" evidence="5">
    <location>
        <begin position="347"/>
        <end position="568"/>
    </location>
</feature>
<dbReference type="InterPro" id="IPR013655">
    <property type="entry name" value="PAS_fold_3"/>
</dbReference>
<dbReference type="PROSITE" id="PS50109">
    <property type="entry name" value="HIS_KIN"/>
    <property type="match status" value="1"/>
</dbReference>
<sequence>MSDGGTLPIGGGEMGAIVCAYDWASTPLGPLAAWPQSLKSTVGTLLLSPVPIVLLWSEDGIMIYNDAYSVFAGGRHPRLLGSKVREGWPEVADFNDNVMRTGLAGGTLSYKDQELTLYRPGRPEQAWMNLDYSPVLDEGGRPAGVIAIVIETTDRVLALRQLEESQAAARVNADRIQIALSAGAIIGTWFWDLPADRFTVDEAFARSFGLDPTLGRVGLSLEQVIATVHPDDRQGLVEAIDAVIARGGAYAHQYRVRRADQKYYWIEANGRVDRAPDGTPLSFPGVLIDVEDRRAVEAERDRAIMMLRTLNDTLEQRVADRTGELMQAEEALRQSQKMEAVGQLTGGVAHDFNNLLTIIRSSVDFLRRPDLPEARKERYLDAVSDTVDRAAKLTGQLLAFARRQALKPEVFNVGERLLGVAEMLDTVTTARIRLVTDVPDAPCFVKADLSQFETALVNMAVNARDAMAGEGTLTVRLVSGAALPPIRGHAGSGGAFAAVSLSDTGSGIAPDHLGRIFEPFFTTKDVGKGTGLGLSQVFGFAKQSGGDVDVESAPECGTTFTLYLPEIAAEAGAEPGDDPADLPAPLGAGQRVLVVEDNIEVGRFATQILEDFGYRTAWATNAEEALRTLGDDGGGFDVVFSDVVMPGMGGIAMAKVLRDRLPDMPVLLASGYSHVLAQEGTHGFELLHKPYSAEQLGRILSRVTANPRRR</sequence>
<dbReference type="InterPro" id="IPR003661">
    <property type="entry name" value="HisK_dim/P_dom"/>
</dbReference>
<evidence type="ECO:0000256" key="1">
    <source>
        <dbReference type="ARBA" id="ARBA00000085"/>
    </source>
</evidence>
<dbReference type="InterPro" id="IPR001789">
    <property type="entry name" value="Sig_transdc_resp-reg_receiver"/>
</dbReference>
<gene>
    <name evidence="8" type="primary">rcsC_1</name>
    <name evidence="8" type="ORF">MPOCJGCO_0146</name>
</gene>